<sequence>MKALMDEQVQELRSKNIGAIALNSDISFEEQRKLLRSMHASKPKLIYISPERLFNYFFLRHYLPPYVRYP</sequence>
<proteinExistence type="predicted"/>
<organism evidence="1 2">
    <name type="scientific">Paenibacillus roseopurpureus</name>
    <dbReference type="NCBI Taxonomy" id="2918901"/>
    <lineage>
        <taxon>Bacteria</taxon>
        <taxon>Bacillati</taxon>
        <taxon>Bacillota</taxon>
        <taxon>Bacilli</taxon>
        <taxon>Bacillales</taxon>
        <taxon>Paenibacillaceae</taxon>
        <taxon>Paenibacillus</taxon>
    </lineage>
</organism>
<keyword evidence="2" id="KW-1185">Reference proteome</keyword>
<dbReference type="AlphaFoldDB" id="A0AA96LN81"/>
<protein>
    <submittedName>
        <fullName evidence="1">Uncharacterized protein</fullName>
    </submittedName>
</protein>
<dbReference type="KEGG" id="proo:MJB10_02855"/>
<reference evidence="1" key="1">
    <citation type="submission" date="2022-02" db="EMBL/GenBank/DDBJ databases">
        <title>Paenibacillus sp. MBLB1832 Whole Genome Shotgun Sequencing.</title>
        <authorList>
            <person name="Hwang C.Y."/>
            <person name="Cho E.-S."/>
            <person name="Seo M.-J."/>
        </authorList>
    </citation>
    <scope>NUCLEOTIDE SEQUENCE</scope>
    <source>
        <strain evidence="1">MBLB1832</strain>
    </source>
</reference>
<accession>A0AA96LN81</accession>
<dbReference type="SUPFAM" id="SSF52540">
    <property type="entry name" value="P-loop containing nucleoside triphosphate hydrolases"/>
    <property type="match status" value="1"/>
</dbReference>
<evidence type="ECO:0000313" key="2">
    <source>
        <dbReference type="Proteomes" id="UP001304650"/>
    </source>
</evidence>
<dbReference type="Gene3D" id="3.40.50.300">
    <property type="entry name" value="P-loop containing nucleotide triphosphate hydrolases"/>
    <property type="match status" value="1"/>
</dbReference>
<dbReference type="Proteomes" id="UP001304650">
    <property type="component" value="Chromosome"/>
</dbReference>
<gene>
    <name evidence="1" type="ORF">MJB10_02855</name>
</gene>
<name>A0AA96LN81_9BACL</name>
<dbReference type="EMBL" id="CP130319">
    <property type="protein sequence ID" value="WNR45107.1"/>
    <property type="molecule type" value="Genomic_DNA"/>
</dbReference>
<evidence type="ECO:0000313" key="1">
    <source>
        <dbReference type="EMBL" id="WNR45107.1"/>
    </source>
</evidence>
<dbReference type="InterPro" id="IPR027417">
    <property type="entry name" value="P-loop_NTPase"/>
</dbReference>